<feature type="transmembrane region" description="Helical" evidence="12">
    <location>
        <begin position="7"/>
        <end position="26"/>
    </location>
</feature>
<keyword evidence="4" id="KW-1003">Cell membrane</keyword>
<dbReference type="Pfam" id="PF00474">
    <property type="entry name" value="SSF"/>
    <property type="match status" value="1"/>
</dbReference>
<evidence type="ECO:0000256" key="4">
    <source>
        <dbReference type="ARBA" id="ARBA00022475"/>
    </source>
</evidence>
<feature type="transmembrane region" description="Helical" evidence="12">
    <location>
        <begin position="332"/>
        <end position="358"/>
    </location>
</feature>
<dbReference type="GO" id="GO:0015293">
    <property type="term" value="F:symporter activity"/>
    <property type="evidence" value="ECO:0007669"/>
    <property type="project" value="TreeGrafter"/>
</dbReference>
<dbReference type="RefSeq" id="WP_189569738.1">
    <property type="nucleotide sequence ID" value="NZ_BMXI01000007.1"/>
</dbReference>
<dbReference type="InterPro" id="IPR038377">
    <property type="entry name" value="Na/Glc_symporter_sf"/>
</dbReference>
<dbReference type="InterPro" id="IPR001734">
    <property type="entry name" value="Na/solute_symporter"/>
</dbReference>
<keyword evidence="14" id="KW-1185">Reference proteome</keyword>
<evidence type="ECO:0000256" key="5">
    <source>
        <dbReference type="ARBA" id="ARBA00022692"/>
    </source>
</evidence>
<evidence type="ECO:0000256" key="2">
    <source>
        <dbReference type="ARBA" id="ARBA00006434"/>
    </source>
</evidence>
<keyword evidence="9 12" id="KW-0472">Membrane</keyword>
<evidence type="ECO:0000256" key="11">
    <source>
        <dbReference type="RuleBase" id="RU362091"/>
    </source>
</evidence>
<evidence type="ECO:0000313" key="13">
    <source>
        <dbReference type="EMBL" id="GHC53055.1"/>
    </source>
</evidence>
<feature type="transmembrane region" description="Helical" evidence="12">
    <location>
        <begin position="82"/>
        <end position="105"/>
    </location>
</feature>
<evidence type="ECO:0000256" key="9">
    <source>
        <dbReference type="ARBA" id="ARBA00023136"/>
    </source>
</evidence>
<dbReference type="Gene3D" id="1.20.1730.10">
    <property type="entry name" value="Sodium/glucose cotransporter"/>
    <property type="match status" value="1"/>
</dbReference>
<dbReference type="PANTHER" id="PTHR42985">
    <property type="entry name" value="SODIUM-COUPLED MONOCARBOXYLATE TRANSPORTER"/>
    <property type="match status" value="1"/>
</dbReference>
<feature type="transmembrane region" description="Helical" evidence="12">
    <location>
        <begin position="288"/>
        <end position="312"/>
    </location>
</feature>
<feature type="transmembrane region" description="Helical" evidence="12">
    <location>
        <begin position="397"/>
        <end position="417"/>
    </location>
</feature>
<organism evidence="13 14">
    <name type="scientific">Roseibacillus persicicus</name>
    <dbReference type="NCBI Taxonomy" id="454148"/>
    <lineage>
        <taxon>Bacteria</taxon>
        <taxon>Pseudomonadati</taxon>
        <taxon>Verrucomicrobiota</taxon>
        <taxon>Verrucomicrobiia</taxon>
        <taxon>Verrucomicrobiales</taxon>
        <taxon>Verrucomicrobiaceae</taxon>
        <taxon>Roseibacillus</taxon>
    </lineage>
</organism>
<dbReference type="PROSITE" id="PS50283">
    <property type="entry name" value="NA_SOLUT_SYMP_3"/>
    <property type="match status" value="1"/>
</dbReference>
<gene>
    <name evidence="13" type="ORF">GCM10007100_19340</name>
</gene>
<protein>
    <submittedName>
        <fullName evidence="13">Transporter</fullName>
    </submittedName>
</protein>
<dbReference type="GO" id="GO:0005886">
    <property type="term" value="C:plasma membrane"/>
    <property type="evidence" value="ECO:0007669"/>
    <property type="project" value="UniProtKB-SubCell"/>
</dbReference>
<evidence type="ECO:0000256" key="3">
    <source>
        <dbReference type="ARBA" id="ARBA00022448"/>
    </source>
</evidence>
<evidence type="ECO:0000256" key="1">
    <source>
        <dbReference type="ARBA" id="ARBA00004651"/>
    </source>
</evidence>
<keyword evidence="8" id="KW-0406">Ion transport</keyword>
<reference evidence="13" key="1">
    <citation type="journal article" date="2014" name="Int. J. Syst. Evol. Microbiol.">
        <title>Complete genome sequence of Corynebacterium casei LMG S-19264T (=DSM 44701T), isolated from a smear-ripened cheese.</title>
        <authorList>
            <consortium name="US DOE Joint Genome Institute (JGI-PGF)"/>
            <person name="Walter F."/>
            <person name="Albersmeier A."/>
            <person name="Kalinowski J."/>
            <person name="Ruckert C."/>
        </authorList>
    </citation>
    <scope>NUCLEOTIDE SEQUENCE</scope>
    <source>
        <strain evidence="13">KCTC 12988</strain>
    </source>
</reference>
<feature type="transmembrane region" description="Helical" evidence="12">
    <location>
        <begin position="504"/>
        <end position="524"/>
    </location>
</feature>
<dbReference type="Proteomes" id="UP000644507">
    <property type="component" value="Unassembled WGS sequence"/>
</dbReference>
<keyword evidence="3" id="KW-0813">Transport</keyword>
<name>A0A918TM41_9BACT</name>
<proteinExistence type="inferred from homology"/>
<comment type="subcellular location">
    <subcellularLocation>
        <location evidence="1">Cell membrane</location>
        <topology evidence="1">Multi-pass membrane protein</topology>
    </subcellularLocation>
</comment>
<sequence>MKEVHEAFGWIDWSVVVVYMIFTTVLGERLSGKQATIKDFFLGGKSLPWWAVTGSMIATEISALTFIGVPGGVYAAQGDWTYLQWGIGSIIARFAVGYWLVPLYYEKEIYSPYDFMGNRLGEGVRRLVTGLFSLGAVLGASVRVVVTAVILKAVTGMDAMLCIVVIGAFAVLWTFLGGMQTVIWTDVIQFCLFILGGLLALGWLVGTLGWDQIVSLNQSTAPDGTAIDKMRIFNLASPFTEEGRALKYTLWVGLLAMPFQNFAAFGIDQLNTQRMFCCGSAKDARKAMCWSSVSIVITLVMLAVGSGLFAWYQVHQPNADLAAAFAKDTNNVFPAWIVTVIPTGLSGLILAGAFAAAISSLDSVLAALSQTSLSIFYGRKNLEDESKGKERVMQSRIAVCIWGVVLTIVTLGLWIAYENNKDNDLIGLAFGMVAYTFGPLLGILLAAIFLKGRNLTPGLIIGSFLSIFFVAWFRPEILIFFESVGAKDVAEAIVNSRPTLVSEWFFPINAGLTLFCGWIGKVILDSIARRKAD</sequence>
<comment type="caution">
    <text evidence="13">The sequence shown here is derived from an EMBL/GenBank/DDBJ whole genome shotgun (WGS) entry which is preliminary data.</text>
</comment>
<evidence type="ECO:0000256" key="8">
    <source>
        <dbReference type="ARBA" id="ARBA00023065"/>
    </source>
</evidence>
<evidence type="ECO:0000313" key="14">
    <source>
        <dbReference type="Proteomes" id="UP000644507"/>
    </source>
</evidence>
<feature type="transmembrane region" description="Helical" evidence="12">
    <location>
        <begin position="47"/>
        <end position="70"/>
    </location>
</feature>
<feature type="transmembrane region" description="Helical" evidence="12">
    <location>
        <begin position="126"/>
        <end position="151"/>
    </location>
</feature>
<reference evidence="13" key="2">
    <citation type="submission" date="2020-09" db="EMBL/GenBank/DDBJ databases">
        <authorList>
            <person name="Sun Q."/>
            <person name="Kim S."/>
        </authorList>
    </citation>
    <scope>NUCLEOTIDE SEQUENCE</scope>
    <source>
        <strain evidence="13">KCTC 12988</strain>
    </source>
</reference>
<evidence type="ECO:0000256" key="6">
    <source>
        <dbReference type="ARBA" id="ARBA00022989"/>
    </source>
</evidence>
<comment type="similarity">
    <text evidence="2 11">Belongs to the sodium:solute symporter (SSF) (TC 2.A.21) family.</text>
</comment>
<feature type="transmembrane region" description="Helical" evidence="12">
    <location>
        <begin position="188"/>
        <end position="210"/>
    </location>
</feature>
<dbReference type="GO" id="GO:0006814">
    <property type="term" value="P:sodium ion transport"/>
    <property type="evidence" value="ECO:0007669"/>
    <property type="project" value="UniProtKB-KW"/>
</dbReference>
<feature type="transmembrane region" description="Helical" evidence="12">
    <location>
        <begin position="455"/>
        <end position="473"/>
    </location>
</feature>
<keyword evidence="6 12" id="KW-1133">Transmembrane helix</keyword>
<keyword evidence="5 12" id="KW-0812">Transmembrane</keyword>
<feature type="transmembrane region" description="Helical" evidence="12">
    <location>
        <begin position="248"/>
        <end position="267"/>
    </location>
</feature>
<dbReference type="AlphaFoldDB" id="A0A918TM41"/>
<keyword evidence="10" id="KW-0739">Sodium transport</keyword>
<dbReference type="InterPro" id="IPR051163">
    <property type="entry name" value="Sodium:Solute_Symporter_SSF"/>
</dbReference>
<dbReference type="EMBL" id="BMXI01000007">
    <property type="protein sequence ID" value="GHC53055.1"/>
    <property type="molecule type" value="Genomic_DNA"/>
</dbReference>
<feature type="transmembrane region" description="Helical" evidence="12">
    <location>
        <begin position="429"/>
        <end position="450"/>
    </location>
</feature>
<keyword evidence="7" id="KW-0915">Sodium</keyword>
<accession>A0A918TM41</accession>
<feature type="transmembrane region" description="Helical" evidence="12">
    <location>
        <begin position="157"/>
        <end position="176"/>
    </location>
</feature>
<evidence type="ECO:0000256" key="7">
    <source>
        <dbReference type="ARBA" id="ARBA00023053"/>
    </source>
</evidence>
<dbReference type="PANTHER" id="PTHR42985:SF47">
    <property type="entry name" value="INTEGRAL MEMBRANE TRANSPORT PROTEIN"/>
    <property type="match status" value="1"/>
</dbReference>
<evidence type="ECO:0000256" key="12">
    <source>
        <dbReference type="SAM" id="Phobius"/>
    </source>
</evidence>
<evidence type="ECO:0000256" key="10">
    <source>
        <dbReference type="ARBA" id="ARBA00023201"/>
    </source>
</evidence>